<keyword evidence="3 5" id="KW-0378">Hydrolase</keyword>
<dbReference type="InterPro" id="IPR050131">
    <property type="entry name" value="Peptidase_S8_subtilisin-like"/>
</dbReference>
<feature type="active site" description="Charge relay system" evidence="5">
    <location>
        <position position="266"/>
    </location>
</feature>
<dbReference type="InterPro" id="IPR016024">
    <property type="entry name" value="ARM-type_fold"/>
</dbReference>
<keyword evidence="2 5" id="KW-0645">Protease</keyword>
<evidence type="ECO:0000256" key="5">
    <source>
        <dbReference type="PROSITE-ProRule" id="PRU01240"/>
    </source>
</evidence>
<dbReference type="PANTHER" id="PTHR43806:SF11">
    <property type="entry name" value="CEREVISIN-RELATED"/>
    <property type="match status" value="1"/>
</dbReference>
<comment type="similarity">
    <text evidence="1 5">Belongs to the peptidase S8 family.</text>
</comment>
<evidence type="ECO:0000259" key="6">
    <source>
        <dbReference type="Pfam" id="PF00082"/>
    </source>
</evidence>
<keyword evidence="8" id="KW-1185">Reference proteome</keyword>
<dbReference type="EMBL" id="JBHUCX010000020">
    <property type="protein sequence ID" value="MFD1674488.1"/>
    <property type="molecule type" value="Genomic_DNA"/>
</dbReference>
<gene>
    <name evidence="7" type="ORF">ACFSB2_07180</name>
</gene>
<evidence type="ECO:0000313" key="8">
    <source>
        <dbReference type="Proteomes" id="UP001597079"/>
    </source>
</evidence>
<reference evidence="8" key="1">
    <citation type="journal article" date="2019" name="Int. J. Syst. Evol. Microbiol.">
        <title>The Global Catalogue of Microorganisms (GCM) 10K type strain sequencing project: providing services to taxonomists for standard genome sequencing and annotation.</title>
        <authorList>
            <consortium name="The Broad Institute Genomics Platform"/>
            <consortium name="The Broad Institute Genome Sequencing Center for Infectious Disease"/>
            <person name="Wu L."/>
            <person name="Ma J."/>
        </authorList>
    </citation>
    <scope>NUCLEOTIDE SEQUENCE [LARGE SCALE GENOMIC DNA]</scope>
    <source>
        <strain evidence="8">CGMCC 1.12286</strain>
    </source>
</reference>
<evidence type="ECO:0000256" key="1">
    <source>
        <dbReference type="ARBA" id="ARBA00011073"/>
    </source>
</evidence>
<name>A0ABW4JER3_9BACL</name>
<feature type="active site" description="Charge relay system" evidence="5">
    <location>
        <position position="27"/>
    </location>
</feature>
<evidence type="ECO:0000256" key="4">
    <source>
        <dbReference type="ARBA" id="ARBA00022825"/>
    </source>
</evidence>
<accession>A0ABW4JER3</accession>
<dbReference type="Gene3D" id="1.25.10.10">
    <property type="entry name" value="Leucine-rich Repeat Variant"/>
    <property type="match status" value="1"/>
</dbReference>
<keyword evidence="4 5" id="KW-0720">Serine protease</keyword>
<dbReference type="PANTHER" id="PTHR43806">
    <property type="entry name" value="PEPTIDASE S8"/>
    <property type="match status" value="1"/>
</dbReference>
<dbReference type="SUPFAM" id="SSF52743">
    <property type="entry name" value="Subtilisin-like"/>
    <property type="match status" value="1"/>
</dbReference>
<dbReference type="InterPro" id="IPR000209">
    <property type="entry name" value="Peptidase_S8/S53_dom"/>
</dbReference>
<proteinExistence type="inferred from homology"/>
<dbReference type="Pfam" id="PF00082">
    <property type="entry name" value="Peptidase_S8"/>
    <property type="match status" value="1"/>
</dbReference>
<dbReference type="PROSITE" id="PS51892">
    <property type="entry name" value="SUBTILASE"/>
    <property type="match status" value="1"/>
</dbReference>
<dbReference type="Gene3D" id="3.40.50.200">
    <property type="entry name" value="Peptidase S8/S53 domain"/>
    <property type="match status" value="1"/>
</dbReference>
<organism evidence="7 8">
    <name type="scientific">Alicyclobacillus fodiniaquatilis</name>
    <dbReference type="NCBI Taxonomy" id="1661150"/>
    <lineage>
        <taxon>Bacteria</taxon>
        <taxon>Bacillati</taxon>
        <taxon>Bacillota</taxon>
        <taxon>Bacilli</taxon>
        <taxon>Bacillales</taxon>
        <taxon>Alicyclobacillaceae</taxon>
        <taxon>Alicyclobacillus</taxon>
    </lineage>
</organism>
<feature type="active site" description="Charge relay system" evidence="5">
    <location>
        <position position="71"/>
    </location>
</feature>
<dbReference type="InterPro" id="IPR036852">
    <property type="entry name" value="Peptidase_S8/S53_dom_sf"/>
</dbReference>
<dbReference type="SUPFAM" id="SSF48371">
    <property type="entry name" value="ARM repeat"/>
    <property type="match status" value="1"/>
</dbReference>
<dbReference type="Proteomes" id="UP001597079">
    <property type="component" value="Unassembled WGS sequence"/>
</dbReference>
<evidence type="ECO:0000256" key="2">
    <source>
        <dbReference type="ARBA" id="ARBA00022670"/>
    </source>
</evidence>
<comment type="caution">
    <text evidence="7">The sequence shown here is derived from an EMBL/GenBank/DDBJ whole genome shotgun (WGS) entry which is preliminary data.</text>
</comment>
<evidence type="ECO:0000313" key="7">
    <source>
        <dbReference type="EMBL" id="MFD1674488.1"/>
    </source>
</evidence>
<dbReference type="RefSeq" id="WP_377942355.1">
    <property type="nucleotide sequence ID" value="NZ_JBHUCX010000020.1"/>
</dbReference>
<sequence>MSFSSLRDFLHVPEILTGKGVRIAIVDGDFPTHPDITTNSEREVFLVRASDPDPSPVLFQSTEGQWRNGAHGLCAAAAAAGSGELCNGLYQGVAPQADLFLVAGWSPGGGTDSKKNTECALRWIKMNWQHYEIRGVLVAVRTGYDAGLLPWQTDSIQILCEELTHAGLFVVSGTGNNHDLTAMTQAASPSVLSVGGVIVPPDGDPRKALAYHGYRGVTFEGKHVPEILAPAENLVLPLGTDAELLNHLYAGVDVLPTGYARIEGTSYAGPMLLGAAACVWQAHRNWGAQQVRSALTHTSLTVPGSESLGAGLVWIKDAIVSSPDDSGSSESAFATWNAWRNTSVQDRLSGLEMAEADVIEQILLSFLPDPLPANAIETVRGQLSHPWDHVRAAALCALASRVSTLSSTEVFPMLRDISPLVRMAAIEAIQVSHYLWEDSSPVLKDLFMDANFNVRYASLHLASLIKQPSLIPYIIEGLEEDAQQGRVSNFGQRVIALKSITGKEMSWETPYQLGECHYSEHCRNERIQVARRWQTWWNQERKNQ</sequence>
<evidence type="ECO:0000256" key="3">
    <source>
        <dbReference type="ARBA" id="ARBA00022801"/>
    </source>
</evidence>
<protein>
    <submittedName>
        <fullName evidence="7">S8 family serine peptidase</fullName>
    </submittedName>
</protein>
<dbReference type="InterPro" id="IPR011989">
    <property type="entry name" value="ARM-like"/>
</dbReference>
<feature type="domain" description="Peptidase S8/S53" evidence="6">
    <location>
        <begin position="18"/>
        <end position="304"/>
    </location>
</feature>